<feature type="repeat" description="TPR" evidence="1">
    <location>
        <begin position="183"/>
        <end position="216"/>
    </location>
</feature>
<protein>
    <submittedName>
        <fullName evidence="3">Uncharacterized protein</fullName>
    </submittedName>
</protein>
<name>A0A1I4KX73_9GAMM</name>
<dbReference type="InterPro" id="IPR011990">
    <property type="entry name" value="TPR-like_helical_dom_sf"/>
</dbReference>
<evidence type="ECO:0000313" key="4">
    <source>
        <dbReference type="Proteomes" id="UP000198519"/>
    </source>
</evidence>
<evidence type="ECO:0000313" key="3">
    <source>
        <dbReference type="EMBL" id="SFL83404.1"/>
    </source>
</evidence>
<sequence length="598" mass="65902">MSRIRAAIRSVGRAPWLALGLAGAMAVSAPLVSASSEVQDLKYGAVLYEFYQQNYFETLVEYAYAEEMGGIVGHGTYPELLKGGVSLSYGLDAQAEDIFARVAEGNVSDEDRNRAWFYLGKMQYLRGDADRAARNLAQINGSMPDELDAEYRYLAALVNIRLGYYDAGQSVAQTIDEDSPYAPYFHFNLGIAYGKQQRFEQAAEALTEVVEAEDGSAELQRLADRARMALSYLYAEMDDLARSEQQLVQVRTTGAYSNRGLLGASWLAVNEGNFRKALAPLSALGQRSIALPEVQEALLLKPHVYEQMGLDGRAARGFIDADAKYREALQWLSSARESLDQADMMELFVQNLDQVLGESDWFGQAPSVSVNHLSPFLVELMSDHSFQSVLKDLRDLYAVRNNLEAWQAKRDDFAVILAARGESLEGGSRPQTLSGFARRAETAKAEYDALVQRAASLPEEDQQHIQWMLEGLATDLARSEGMVNGLQGAAAVDRGTRVYGNSVREMMAAVDAEFERTSVLIEELEGVMQTLVSTELDIHEQRLKHYQVEAQLAKVRILDRSLLNLDGSEAEEAEAGDAAINANAQIPATEPEGTNDAI</sequence>
<proteinExistence type="predicted"/>
<organism evidence="3 4">
    <name type="scientific">Marinobacter zhejiangensis</name>
    <dbReference type="NCBI Taxonomy" id="488535"/>
    <lineage>
        <taxon>Bacteria</taxon>
        <taxon>Pseudomonadati</taxon>
        <taxon>Pseudomonadota</taxon>
        <taxon>Gammaproteobacteria</taxon>
        <taxon>Pseudomonadales</taxon>
        <taxon>Marinobacteraceae</taxon>
        <taxon>Marinobacter</taxon>
    </lineage>
</organism>
<dbReference type="SUPFAM" id="SSF48452">
    <property type="entry name" value="TPR-like"/>
    <property type="match status" value="1"/>
</dbReference>
<dbReference type="STRING" id="488535.SAMN04487963_0138"/>
<dbReference type="EMBL" id="FOUE01000001">
    <property type="protein sequence ID" value="SFL83404.1"/>
    <property type="molecule type" value="Genomic_DNA"/>
</dbReference>
<dbReference type="OrthoDB" id="6072288at2"/>
<dbReference type="Gene3D" id="1.25.40.10">
    <property type="entry name" value="Tetratricopeptide repeat domain"/>
    <property type="match status" value="1"/>
</dbReference>
<dbReference type="AlphaFoldDB" id="A0A1I4KX73"/>
<evidence type="ECO:0000256" key="1">
    <source>
        <dbReference type="PROSITE-ProRule" id="PRU00339"/>
    </source>
</evidence>
<reference evidence="4" key="1">
    <citation type="submission" date="2016-10" db="EMBL/GenBank/DDBJ databases">
        <authorList>
            <person name="Varghese N."/>
            <person name="Submissions S."/>
        </authorList>
    </citation>
    <scope>NUCLEOTIDE SEQUENCE [LARGE SCALE GENOMIC DNA]</scope>
    <source>
        <strain evidence="4">CGMCC 1.7061</strain>
    </source>
</reference>
<keyword evidence="4" id="KW-1185">Reference proteome</keyword>
<dbReference type="InterPro" id="IPR019734">
    <property type="entry name" value="TPR_rpt"/>
</dbReference>
<feature type="chain" id="PRO_5011647507" evidence="2">
    <location>
        <begin position="30"/>
        <end position="598"/>
    </location>
</feature>
<keyword evidence="1" id="KW-0802">TPR repeat</keyword>
<dbReference type="PROSITE" id="PS50005">
    <property type="entry name" value="TPR"/>
    <property type="match status" value="1"/>
</dbReference>
<gene>
    <name evidence="3" type="ORF">SAMN04487963_0138</name>
</gene>
<keyword evidence="2" id="KW-0732">Signal</keyword>
<accession>A0A1I4KX73</accession>
<dbReference type="RefSeq" id="WP_139214307.1">
    <property type="nucleotide sequence ID" value="NZ_FOUE01000001.1"/>
</dbReference>
<evidence type="ECO:0000256" key="2">
    <source>
        <dbReference type="SAM" id="SignalP"/>
    </source>
</evidence>
<feature type="signal peptide" evidence="2">
    <location>
        <begin position="1"/>
        <end position="29"/>
    </location>
</feature>
<dbReference type="Proteomes" id="UP000198519">
    <property type="component" value="Unassembled WGS sequence"/>
</dbReference>